<accession>A0A1X0KEQ4</accession>
<proteinExistence type="predicted"/>
<dbReference type="RefSeq" id="WP_142274482.1">
    <property type="nucleotide sequence ID" value="NZ_MVIJ01000017.1"/>
</dbReference>
<dbReference type="Proteomes" id="UP000192601">
    <property type="component" value="Unassembled WGS sequence"/>
</dbReference>
<evidence type="ECO:0000313" key="2">
    <source>
        <dbReference type="EMBL" id="ORB73714.1"/>
    </source>
</evidence>
<sequence>MTVQPGDRVRITGTMPNDPNPLPVGTTGTVLRVLDSGRQADVDCDNGRTLLLLLEVDPYQVIGRAPRPEPTCNGMATNGQEEVE</sequence>
<dbReference type="STRING" id="1783.BST44_13560"/>
<name>A0A1X0KEQ4_MYCSC</name>
<organism evidence="2 3">
    <name type="scientific">Mycobacterium scrofulaceum</name>
    <dbReference type="NCBI Taxonomy" id="1783"/>
    <lineage>
        <taxon>Bacteria</taxon>
        <taxon>Bacillati</taxon>
        <taxon>Actinomycetota</taxon>
        <taxon>Actinomycetes</taxon>
        <taxon>Mycobacteriales</taxon>
        <taxon>Mycobacteriaceae</taxon>
        <taxon>Mycobacterium</taxon>
    </lineage>
</organism>
<dbReference type="EMBL" id="MVIJ01000017">
    <property type="protein sequence ID" value="ORB73714.1"/>
    <property type="molecule type" value="Genomic_DNA"/>
</dbReference>
<dbReference type="AlphaFoldDB" id="A0A1X0KEQ4"/>
<evidence type="ECO:0000256" key="1">
    <source>
        <dbReference type="SAM" id="MobiDB-lite"/>
    </source>
</evidence>
<feature type="compositionally biased region" description="Polar residues" evidence="1">
    <location>
        <begin position="74"/>
        <end position="84"/>
    </location>
</feature>
<comment type="caution">
    <text evidence="2">The sequence shown here is derived from an EMBL/GenBank/DDBJ whole genome shotgun (WGS) entry which is preliminary data.</text>
</comment>
<protein>
    <recommendedName>
        <fullName evidence="4">DUF4314 domain-containing protein</fullName>
    </recommendedName>
</protein>
<gene>
    <name evidence="2" type="ORF">BST44_13560</name>
</gene>
<evidence type="ECO:0000313" key="3">
    <source>
        <dbReference type="Proteomes" id="UP000192601"/>
    </source>
</evidence>
<keyword evidence="3" id="KW-1185">Reference proteome</keyword>
<feature type="region of interest" description="Disordered" evidence="1">
    <location>
        <begin position="1"/>
        <end position="24"/>
    </location>
</feature>
<evidence type="ECO:0008006" key="4">
    <source>
        <dbReference type="Google" id="ProtNLM"/>
    </source>
</evidence>
<reference evidence="2 3" key="1">
    <citation type="submission" date="2017-02" db="EMBL/GenBank/DDBJ databases">
        <title>The new phylogeny of genus Mycobacterium.</title>
        <authorList>
            <person name="Tortoli E."/>
            <person name="Trovato A."/>
            <person name="Cirillo D.M."/>
        </authorList>
    </citation>
    <scope>NUCLEOTIDE SEQUENCE [LARGE SCALE GENOMIC DNA]</scope>
    <source>
        <strain evidence="2 3">DSM 43992</strain>
    </source>
</reference>
<feature type="region of interest" description="Disordered" evidence="1">
    <location>
        <begin position="64"/>
        <end position="84"/>
    </location>
</feature>
<dbReference type="OrthoDB" id="9813511at2"/>